<sequence length="241" mass="27492">MFLSEVEPQIRREREREQVAPRARGHSSIPGSVRWTSDVSVRDWSLWFGELVVFSVCSGGPSRRAAMGFYGTLKLIFYKMKRKLDHGPDGRPFPSGKKHCKGSGYLSPASLAQATPTTFGDLRLANGHSAQRRRVTSGPPPSGLQDWLLTFQTWSGPERLLALDELIDRCETSQVKHMMQVIEPQFQRDFISLLPKELALYVLTFLAPRDLLQAAQTCRYWRILAEDNLLWREKCREEGDL</sequence>
<dbReference type="CDD" id="cd22133">
    <property type="entry name" value="F-box_FBXW7"/>
    <property type="match status" value="1"/>
</dbReference>
<dbReference type="SUPFAM" id="SSF81383">
    <property type="entry name" value="F-box domain"/>
    <property type="match status" value="1"/>
</dbReference>
<dbReference type="InterPro" id="IPR036047">
    <property type="entry name" value="F-box-like_dom_sf"/>
</dbReference>
<dbReference type="FunFam" id="1.20.1280.50:FF:000133">
    <property type="entry name" value="F-box and WD repeat domain-containing 7"/>
    <property type="match status" value="1"/>
</dbReference>
<organism evidence="3">
    <name type="scientific">Nothobranchius furzeri</name>
    <name type="common">Turquoise killifish</name>
    <dbReference type="NCBI Taxonomy" id="105023"/>
    <lineage>
        <taxon>Eukaryota</taxon>
        <taxon>Metazoa</taxon>
        <taxon>Chordata</taxon>
        <taxon>Craniata</taxon>
        <taxon>Vertebrata</taxon>
        <taxon>Euteleostomi</taxon>
        <taxon>Actinopterygii</taxon>
        <taxon>Neopterygii</taxon>
        <taxon>Teleostei</taxon>
        <taxon>Neoteleostei</taxon>
        <taxon>Acanthomorphata</taxon>
        <taxon>Ovalentaria</taxon>
        <taxon>Atherinomorphae</taxon>
        <taxon>Cyprinodontiformes</taxon>
        <taxon>Nothobranchiidae</taxon>
        <taxon>Nothobranchius</taxon>
    </lineage>
</organism>
<feature type="region of interest" description="Disordered" evidence="1">
    <location>
        <begin position="1"/>
        <end position="27"/>
    </location>
</feature>
<protein>
    <submittedName>
        <fullName evidence="3">F-box and WD repeat domain containing 7, E3 ubiquitin protein ligase</fullName>
    </submittedName>
</protein>
<gene>
    <name evidence="3" type="primary">FBXW7</name>
</gene>
<dbReference type="PANTHER" id="PTHR46857:SF2">
    <property type="entry name" value="F-BOX ONLY PROTEIN 16"/>
    <property type="match status" value="1"/>
</dbReference>
<feature type="domain" description="F-box" evidence="2">
    <location>
        <begin position="188"/>
        <end position="234"/>
    </location>
</feature>
<dbReference type="EMBL" id="HADY01020616">
    <property type="protein sequence ID" value="SBP59101.1"/>
    <property type="molecule type" value="Transcribed_RNA"/>
</dbReference>
<dbReference type="InterPro" id="IPR001810">
    <property type="entry name" value="F-box_dom"/>
</dbReference>
<dbReference type="SMART" id="SM00256">
    <property type="entry name" value="FBOX"/>
    <property type="match status" value="1"/>
</dbReference>
<dbReference type="PANTHER" id="PTHR46857">
    <property type="entry name" value="EPITHELIAL CELL-TRANSFORMING SEQUENCE 2 ONCOGENE-LIKE"/>
    <property type="match status" value="1"/>
</dbReference>
<reference evidence="3" key="1">
    <citation type="submission" date="2016-05" db="EMBL/GenBank/DDBJ databases">
        <authorList>
            <person name="Lavstsen T."/>
            <person name="Jespersen J.S."/>
        </authorList>
    </citation>
    <scope>NUCLEOTIDE SEQUENCE</scope>
    <source>
        <tissue evidence="3">Brain</tissue>
    </source>
</reference>
<evidence type="ECO:0000259" key="2">
    <source>
        <dbReference type="PROSITE" id="PS50181"/>
    </source>
</evidence>
<reference evidence="3" key="2">
    <citation type="submission" date="2016-06" db="EMBL/GenBank/DDBJ databases">
        <title>The genome of a short-lived fish provides insights into sex chromosome evolution and the genetic control of aging.</title>
        <authorList>
            <person name="Reichwald K."/>
            <person name="Felder M."/>
            <person name="Petzold A."/>
            <person name="Koch P."/>
            <person name="Groth M."/>
            <person name="Platzer M."/>
        </authorList>
    </citation>
    <scope>NUCLEOTIDE SEQUENCE</scope>
    <source>
        <tissue evidence="3">Brain</tissue>
    </source>
</reference>
<proteinExistence type="predicted"/>
<accession>A0A1A8AXA2</accession>
<dbReference type="PROSITE" id="PS50181">
    <property type="entry name" value="FBOX"/>
    <property type="match status" value="1"/>
</dbReference>
<evidence type="ECO:0000256" key="1">
    <source>
        <dbReference type="SAM" id="MobiDB-lite"/>
    </source>
</evidence>
<name>A0A1A8AXA2_NOTFU</name>
<dbReference type="InterPro" id="IPR052805">
    <property type="entry name" value="GEF_Ubiquitin-Prot_Reg"/>
</dbReference>
<dbReference type="Pfam" id="PF12937">
    <property type="entry name" value="F-box-like"/>
    <property type="match status" value="1"/>
</dbReference>
<feature type="compositionally biased region" description="Basic and acidic residues" evidence="1">
    <location>
        <begin position="8"/>
        <end position="19"/>
    </location>
</feature>
<dbReference type="AlphaFoldDB" id="A0A1A8AXA2"/>
<dbReference type="Gene3D" id="1.20.1280.50">
    <property type="match status" value="1"/>
</dbReference>
<evidence type="ECO:0000313" key="3">
    <source>
        <dbReference type="EMBL" id="SBP59101.1"/>
    </source>
</evidence>